<dbReference type="Proteomes" id="UP001159042">
    <property type="component" value="Unassembled WGS sequence"/>
</dbReference>
<proteinExistence type="predicted"/>
<feature type="domain" description="DUF8206" evidence="1">
    <location>
        <begin position="14"/>
        <end position="74"/>
    </location>
</feature>
<dbReference type="Pfam" id="PF26633">
    <property type="entry name" value="DUF8206"/>
    <property type="match status" value="1"/>
</dbReference>
<dbReference type="PANTHER" id="PTHR32046:SF11">
    <property type="entry name" value="IMMUNE-ASSOCIATED NUCLEOTIDE-BINDING PROTEIN 10-LIKE"/>
    <property type="match status" value="1"/>
</dbReference>
<comment type="caution">
    <text evidence="2">The sequence shown here is derived from an EMBL/GenBank/DDBJ whole genome shotgun (WGS) entry which is preliminary data.</text>
</comment>
<dbReference type="InterPro" id="IPR058519">
    <property type="entry name" value="DUF8206"/>
</dbReference>
<gene>
    <name evidence="2" type="ORF">NQ315_002461</name>
</gene>
<evidence type="ECO:0000259" key="1">
    <source>
        <dbReference type="Pfam" id="PF26633"/>
    </source>
</evidence>
<reference evidence="2 3" key="1">
    <citation type="journal article" date="2023" name="Insect Mol. Biol.">
        <title>Genome sequencing provides insights into the evolution of gene families encoding plant cell wall-degrading enzymes in longhorned beetles.</title>
        <authorList>
            <person name="Shin N.R."/>
            <person name="Okamura Y."/>
            <person name="Kirsch R."/>
            <person name="Pauchet Y."/>
        </authorList>
    </citation>
    <scope>NUCLEOTIDE SEQUENCE [LARGE SCALE GENOMIC DNA]</scope>
    <source>
        <strain evidence="2">EAD_L_NR</strain>
    </source>
</reference>
<dbReference type="EMBL" id="JANEYG010000321">
    <property type="protein sequence ID" value="KAJ8910299.1"/>
    <property type="molecule type" value="Genomic_DNA"/>
</dbReference>
<name>A0AAV8V801_9CUCU</name>
<accession>A0AAV8V801</accession>
<dbReference type="AlphaFoldDB" id="A0AAV8V801"/>
<evidence type="ECO:0000313" key="2">
    <source>
        <dbReference type="EMBL" id="KAJ8910299.1"/>
    </source>
</evidence>
<keyword evidence="3" id="KW-1185">Reference proteome</keyword>
<organism evidence="2 3">
    <name type="scientific">Exocentrus adspersus</name>
    <dbReference type="NCBI Taxonomy" id="1586481"/>
    <lineage>
        <taxon>Eukaryota</taxon>
        <taxon>Metazoa</taxon>
        <taxon>Ecdysozoa</taxon>
        <taxon>Arthropoda</taxon>
        <taxon>Hexapoda</taxon>
        <taxon>Insecta</taxon>
        <taxon>Pterygota</taxon>
        <taxon>Neoptera</taxon>
        <taxon>Endopterygota</taxon>
        <taxon>Coleoptera</taxon>
        <taxon>Polyphaga</taxon>
        <taxon>Cucujiformia</taxon>
        <taxon>Chrysomeloidea</taxon>
        <taxon>Cerambycidae</taxon>
        <taxon>Lamiinae</taxon>
        <taxon>Acanthocinini</taxon>
        <taxon>Exocentrus</taxon>
    </lineage>
</organism>
<protein>
    <recommendedName>
        <fullName evidence="1">DUF8206 domain-containing protein</fullName>
    </recommendedName>
</protein>
<evidence type="ECO:0000313" key="3">
    <source>
        <dbReference type="Proteomes" id="UP001159042"/>
    </source>
</evidence>
<dbReference type="PANTHER" id="PTHR32046">
    <property type="entry name" value="G DOMAIN-CONTAINING PROTEIN"/>
    <property type="match status" value="1"/>
</dbReference>
<sequence length="155" mass="18122">MGDRKTMPFPDFQQVEGINKWHYKQRCHDPCFLTNVPKEVIGSPELVNCAAIDKLTKACTKCQCDFSIHMHVYYLSKTLINDISQRKEELEKEHGIIIKTCARFAHFLQNNAITPFSDSYKEYVEYLILRCQTRKNRPKNRRAGSWSNTRGYLDG</sequence>